<keyword evidence="5" id="KW-0143">Chaperone</keyword>
<reference evidence="8 9" key="1">
    <citation type="journal article" date="2011" name="Stand. Genomic Sci.">
        <title>Complete genome of the onion pathogen Enterobacter cloacae EcWSU1.</title>
        <authorList>
            <person name="Humann J.L."/>
            <person name="Wildung M."/>
            <person name="Cheng C.H."/>
            <person name="Lee T."/>
            <person name="Stewart J.E."/>
            <person name="Drew J.C."/>
            <person name="Triplett E.W."/>
            <person name="Main D."/>
            <person name="Schroeder B.K."/>
        </authorList>
    </citation>
    <scope>NUCLEOTIDE SEQUENCE [LARGE SCALE GENOMIC DNA]</scope>
    <source>
        <strain evidence="8 9">EcWSU1</strain>
    </source>
</reference>
<dbReference type="InterPro" id="IPR050643">
    <property type="entry name" value="Periplasmic_pilus_chap"/>
</dbReference>
<name>G8LL75_9ENTR</name>
<dbReference type="NCBIfam" id="NF007392">
    <property type="entry name" value="PRK09918.1"/>
    <property type="match status" value="1"/>
</dbReference>
<dbReference type="Gene3D" id="2.60.40.10">
    <property type="entry name" value="Immunoglobulins"/>
    <property type="match status" value="2"/>
</dbReference>
<dbReference type="AlphaFoldDB" id="G8LL75"/>
<accession>G8LL75</accession>
<dbReference type="SUPFAM" id="SSF49354">
    <property type="entry name" value="PapD-like"/>
    <property type="match status" value="1"/>
</dbReference>
<evidence type="ECO:0000256" key="4">
    <source>
        <dbReference type="ARBA" id="ARBA00022764"/>
    </source>
</evidence>
<evidence type="ECO:0000256" key="6">
    <source>
        <dbReference type="SAM" id="SignalP"/>
    </source>
</evidence>
<dbReference type="KEGG" id="eec:EcWSU1_00600"/>
<dbReference type="GO" id="GO:0071555">
    <property type="term" value="P:cell wall organization"/>
    <property type="evidence" value="ECO:0007669"/>
    <property type="project" value="InterPro"/>
</dbReference>
<evidence type="ECO:0000256" key="1">
    <source>
        <dbReference type="ARBA" id="ARBA00004418"/>
    </source>
</evidence>
<evidence type="ECO:0000256" key="2">
    <source>
        <dbReference type="ARBA" id="ARBA00007399"/>
    </source>
</evidence>
<evidence type="ECO:0000256" key="5">
    <source>
        <dbReference type="ARBA" id="ARBA00023186"/>
    </source>
</evidence>
<evidence type="ECO:0000313" key="9">
    <source>
        <dbReference type="Proteomes" id="UP000007838"/>
    </source>
</evidence>
<dbReference type="GO" id="GO:0030288">
    <property type="term" value="C:outer membrane-bounded periplasmic space"/>
    <property type="evidence" value="ECO:0007669"/>
    <property type="project" value="InterPro"/>
</dbReference>
<feature type="chain" id="PRO_5003511349" evidence="6">
    <location>
        <begin position="38"/>
        <end position="247"/>
    </location>
</feature>
<keyword evidence="3 6" id="KW-0732">Signal</keyword>
<evidence type="ECO:0000259" key="7">
    <source>
        <dbReference type="Pfam" id="PF00345"/>
    </source>
</evidence>
<sequence>MGSFFPDQRMKPTMSTIHTSTRLICSLCLALPASLFAAGMVPETTLLLIDEANHGGVMSVKNTDSIPTLLYTSIRDIGGDQGVKLNVTQPVVRLEPGQEQQVRFILETDKPLSVEQYKRVVFEGIPPKSTDKNVKVGINLRQDLPVLIHPKDLPVVTDAWKLLTWSVTGKEIKVQNPSAYVVRFSTSVTLLPSHTEGLVNKTFILPGETMTVQTDTPVNGTDNAIEFNPASRYGIEVESFTASLTRQ</sequence>
<dbReference type="Proteomes" id="UP000007838">
    <property type="component" value="Chromosome"/>
</dbReference>
<feature type="domain" description="Pili assembly chaperone N-terminal" evidence="7">
    <location>
        <begin position="39"/>
        <end position="153"/>
    </location>
</feature>
<organism evidence="8 9">
    <name type="scientific">Enterobacter ludwigii</name>
    <dbReference type="NCBI Taxonomy" id="299767"/>
    <lineage>
        <taxon>Bacteria</taxon>
        <taxon>Pseudomonadati</taxon>
        <taxon>Pseudomonadota</taxon>
        <taxon>Gammaproteobacteria</taxon>
        <taxon>Enterobacterales</taxon>
        <taxon>Enterobacteriaceae</taxon>
        <taxon>Enterobacter</taxon>
        <taxon>Enterobacter cloacae complex</taxon>
    </lineage>
</organism>
<feature type="signal peptide" evidence="6">
    <location>
        <begin position="1"/>
        <end position="37"/>
    </location>
</feature>
<evidence type="ECO:0000313" key="8">
    <source>
        <dbReference type="EMBL" id="AEW72040.1"/>
    </source>
</evidence>
<protein>
    <submittedName>
        <fullName evidence="8">YhcA</fullName>
    </submittedName>
</protein>
<proteinExistence type="inferred from homology"/>
<dbReference type="HOGENOM" id="CLU_070768_1_2_6"/>
<dbReference type="InterPro" id="IPR016147">
    <property type="entry name" value="Pili_assmbl_chaperone_N"/>
</dbReference>
<dbReference type="InterPro" id="IPR008962">
    <property type="entry name" value="PapD-like_sf"/>
</dbReference>
<dbReference type="PANTHER" id="PTHR30251">
    <property type="entry name" value="PILUS ASSEMBLY CHAPERONE"/>
    <property type="match status" value="1"/>
</dbReference>
<dbReference type="InterPro" id="IPR013783">
    <property type="entry name" value="Ig-like_fold"/>
</dbReference>
<evidence type="ECO:0000256" key="3">
    <source>
        <dbReference type="ARBA" id="ARBA00022729"/>
    </source>
</evidence>
<keyword evidence="4" id="KW-0574">Periplasm</keyword>
<dbReference type="SUPFAM" id="SSF49584">
    <property type="entry name" value="Periplasmic chaperone C-domain"/>
    <property type="match status" value="1"/>
</dbReference>
<dbReference type="PANTHER" id="PTHR30251:SF3">
    <property type="entry name" value="FIMBRIAL CHAPARONE PROTEIN"/>
    <property type="match status" value="1"/>
</dbReference>
<comment type="subcellular location">
    <subcellularLocation>
        <location evidence="1">Periplasm</location>
    </subcellularLocation>
</comment>
<dbReference type="eggNOG" id="COG3121">
    <property type="taxonomic scope" value="Bacteria"/>
</dbReference>
<gene>
    <name evidence="8" type="primary">yhcA</name>
    <name evidence="8" type="ORF">EcWSU1_00600</name>
</gene>
<comment type="similarity">
    <text evidence="2">Belongs to the periplasmic pilus chaperone family.</text>
</comment>
<dbReference type="OrthoDB" id="8585185at2"/>
<dbReference type="EMBL" id="CP002886">
    <property type="protein sequence ID" value="AEW72040.1"/>
    <property type="molecule type" value="Genomic_DNA"/>
</dbReference>
<dbReference type="Pfam" id="PF00345">
    <property type="entry name" value="PapD_N"/>
    <property type="match status" value="1"/>
</dbReference>
<dbReference type="InterPro" id="IPR036316">
    <property type="entry name" value="Pili_assmbl_chap_C_dom_sf"/>
</dbReference>